<dbReference type="KEGG" id="ogl:127774147"/>
<dbReference type="Pfam" id="PF03492">
    <property type="entry name" value="Methyltransf_7"/>
    <property type="match status" value="1"/>
</dbReference>
<dbReference type="InterPro" id="IPR029063">
    <property type="entry name" value="SAM-dependent_MTases_sf"/>
</dbReference>
<gene>
    <name evidence="3" type="primary">LOC127774147</name>
</gene>
<evidence type="ECO:0000256" key="2">
    <source>
        <dbReference type="ARBA" id="ARBA00022842"/>
    </source>
</evidence>
<sequence>MMHSAAGAMELLAASQEAGGVVVVGMNSGDAGELSYANNSDMQRTIAAATRKERQEMAAAVRRGRRQARAIAIADLGCATGPNALLMAGDAVEAMLGDAERQQEAAPAEFHVFLNDLPSNDFNSVFRQKQKLVVPSNNANSSRCLVSAWPGSFYGRVFPADSLDYVVSSSSLHFLSRAPADAAPNEGRMYVSASSSSSSSSRVLHAYRAQFQADFRLFLSCRAEEVRRGGVLLLTFVARREAVPSPHDCHLWDLLAEAAADDRRLVDSFDAPFYGPCPEELREAIREEGSFQVTRMELFEVSRSRSCQFQADLDQLAAQTSSTIRAVVEPMLGPHFGWDAMDALFRRYTHLLHNYYRHNNDQLTNVFLALHKI</sequence>
<dbReference type="Gramene" id="ORGLA05G0001000.1">
    <property type="protein sequence ID" value="ORGLA05G0001000.1"/>
    <property type="gene ID" value="ORGLA05G0001000"/>
</dbReference>
<dbReference type="GO" id="GO:0008168">
    <property type="term" value="F:methyltransferase activity"/>
    <property type="evidence" value="ECO:0007669"/>
    <property type="project" value="InterPro"/>
</dbReference>
<dbReference type="GO" id="GO:0046872">
    <property type="term" value="F:metal ion binding"/>
    <property type="evidence" value="ECO:0007669"/>
    <property type="project" value="UniProtKB-KW"/>
</dbReference>
<accession>I1PRL2</accession>
<dbReference type="OMA" id="PSMATEH"/>
<reference evidence="3 4" key="2">
    <citation type="submission" date="2018-04" db="EMBL/GenBank/DDBJ databases">
        <title>OglaRS2 (Oryza glaberrima Reference Sequence Version 2).</title>
        <authorList>
            <person name="Zhang J."/>
            <person name="Kudrna D."/>
            <person name="Lee S."/>
            <person name="Talag J."/>
            <person name="Rajasekar S."/>
            <person name="Wing R.A."/>
        </authorList>
    </citation>
    <scope>NUCLEOTIDE SEQUENCE [LARGE SCALE GENOMIC DNA]</scope>
    <source>
        <strain evidence="3 4">cv. IRGC 96717</strain>
    </source>
</reference>
<reference evidence="3" key="1">
    <citation type="submission" date="2015-06" db="UniProtKB">
        <authorList>
            <consortium name="EnsemblPlants"/>
        </authorList>
    </citation>
    <scope>IDENTIFICATION</scope>
</reference>
<dbReference type="AlphaFoldDB" id="I1PRL2"/>
<keyword evidence="4" id="KW-1185">Reference proteome</keyword>
<keyword evidence="2" id="KW-0460">Magnesium</keyword>
<dbReference type="GeneID" id="127774147"/>
<organism evidence="3 4">
    <name type="scientific">Oryza glaberrima</name>
    <name type="common">African rice</name>
    <dbReference type="NCBI Taxonomy" id="4538"/>
    <lineage>
        <taxon>Eukaryota</taxon>
        <taxon>Viridiplantae</taxon>
        <taxon>Streptophyta</taxon>
        <taxon>Embryophyta</taxon>
        <taxon>Tracheophyta</taxon>
        <taxon>Spermatophyta</taxon>
        <taxon>Magnoliopsida</taxon>
        <taxon>Liliopsida</taxon>
        <taxon>Poales</taxon>
        <taxon>Poaceae</taxon>
        <taxon>BOP clade</taxon>
        <taxon>Oryzoideae</taxon>
        <taxon>Oryzeae</taxon>
        <taxon>Oryzinae</taxon>
        <taxon>Oryza</taxon>
    </lineage>
</organism>
<dbReference type="PANTHER" id="PTHR31009">
    <property type="entry name" value="S-ADENOSYL-L-METHIONINE:CARBOXYL METHYLTRANSFERASE FAMILY PROTEIN"/>
    <property type="match status" value="1"/>
</dbReference>
<dbReference type="RefSeq" id="XP_052156391.1">
    <property type="nucleotide sequence ID" value="XM_052300431.1"/>
</dbReference>
<keyword evidence="1" id="KW-0479">Metal-binding</keyword>
<protein>
    <recommendedName>
        <fullName evidence="5">Jasmonate O-methyltransferase</fullName>
    </recommendedName>
</protein>
<evidence type="ECO:0000256" key="1">
    <source>
        <dbReference type="ARBA" id="ARBA00022723"/>
    </source>
</evidence>
<dbReference type="HOGENOM" id="CLU_019628_2_1_1"/>
<evidence type="ECO:0000313" key="3">
    <source>
        <dbReference type="EnsemblPlants" id="ORGLA05G0001000.1"/>
    </source>
</evidence>
<dbReference type="InterPro" id="IPR042086">
    <property type="entry name" value="MeTrfase_capping"/>
</dbReference>
<proteinExistence type="predicted"/>
<dbReference type="eggNOG" id="ENOG502QQYU">
    <property type="taxonomic scope" value="Eukaryota"/>
</dbReference>
<evidence type="ECO:0008006" key="5">
    <source>
        <dbReference type="Google" id="ProtNLM"/>
    </source>
</evidence>
<dbReference type="Gene3D" id="1.10.1200.270">
    <property type="entry name" value="Methyltransferase, alpha-helical capping domain"/>
    <property type="match status" value="1"/>
</dbReference>
<dbReference type="InterPro" id="IPR005299">
    <property type="entry name" value="MeTrfase_7"/>
</dbReference>
<dbReference type="Gene3D" id="3.40.50.150">
    <property type="entry name" value="Vaccinia Virus protein VP39"/>
    <property type="match status" value="1"/>
</dbReference>
<dbReference type="EnsemblPlants" id="ORGLA05G0001000.1">
    <property type="protein sequence ID" value="ORGLA05G0001000.1"/>
    <property type="gene ID" value="ORGLA05G0001000"/>
</dbReference>
<evidence type="ECO:0000313" key="4">
    <source>
        <dbReference type="Proteomes" id="UP000007306"/>
    </source>
</evidence>
<dbReference type="SUPFAM" id="SSF53335">
    <property type="entry name" value="S-adenosyl-L-methionine-dependent methyltransferases"/>
    <property type="match status" value="1"/>
</dbReference>
<name>I1PRL2_ORYGL</name>
<dbReference type="Proteomes" id="UP000007306">
    <property type="component" value="Chromosome 5"/>
</dbReference>